<feature type="compositionally biased region" description="Polar residues" evidence="1">
    <location>
        <begin position="217"/>
        <end position="240"/>
    </location>
</feature>
<dbReference type="GO" id="GO:0045944">
    <property type="term" value="P:positive regulation of transcription by RNA polymerase II"/>
    <property type="evidence" value="ECO:0007669"/>
    <property type="project" value="TreeGrafter"/>
</dbReference>
<reference evidence="3 4" key="1">
    <citation type="submission" date="2019-07" db="EMBL/GenBank/DDBJ databases">
        <title>Genomics analysis of Aphanomyces spp. identifies a new class of oomycete effector associated with host adaptation.</title>
        <authorList>
            <person name="Gaulin E."/>
        </authorList>
    </citation>
    <scope>NUCLEOTIDE SEQUENCE [LARGE SCALE GENOMIC DNA]</scope>
    <source>
        <strain evidence="3 4">ATCC 201684</strain>
    </source>
</reference>
<feature type="domain" description="BRCT" evidence="2">
    <location>
        <begin position="570"/>
        <end position="637"/>
    </location>
</feature>
<dbReference type="VEuPathDB" id="FungiDB:AeMF1_009056"/>
<feature type="compositionally biased region" description="Basic and acidic residues" evidence="1">
    <location>
        <begin position="143"/>
        <end position="153"/>
    </location>
</feature>
<dbReference type="InterPro" id="IPR001357">
    <property type="entry name" value="BRCT_dom"/>
</dbReference>
<dbReference type="PANTHER" id="PTHR15321:SF3">
    <property type="entry name" value="TP53-BINDING PROTEIN 1"/>
    <property type="match status" value="1"/>
</dbReference>
<dbReference type="PROSITE" id="PS50172">
    <property type="entry name" value="BRCT"/>
    <property type="match status" value="2"/>
</dbReference>
<comment type="caution">
    <text evidence="3">The sequence shown here is derived from an EMBL/GenBank/DDBJ whole genome shotgun (WGS) entry which is preliminary data.</text>
</comment>
<evidence type="ECO:0000256" key="1">
    <source>
        <dbReference type="SAM" id="MobiDB-lite"/>
    </source>
</evidence>
<dbReference type="CDD" id="cd17724">
    <property type="entry name" value="BRCT_p53bp1_rpt2"/>
    <property type="match status" value="1"/>
</dbReference>
<evidence type="ECO:0000313" key="3">
    <source>
        <dbReference type="EMBL" id="KAF0739682.1"/>
    </source>
</evidence>
<protein>
    <recommendedName>
        <fullName evidence="2">BRCT domain-containing protein</fullName>
    </recommendedName>
</protein>
<name>A0A6G0XH98_9STRA</name>
<dbReference type="GO" id="GO:0005634">
    <property type="term" value="C:nucleus"/>
    <property type="evidence" value="ECO:0007669"/>
    <property type="project" value="TreeGrafter"/>
</dbReference>
<proteinExistence type="predicted"/>
<evidence type="ECO:0000259" key="2">
    <source>
        <dbReference type="PROSITE" id="PS50172"/>
    </source>
</evidence>
<dbReference type="InterPro" id="IPR047250">
    <property type="entry name" value="BRCT_p53bp1-like_rpt2"/>
</dbReference>
<dbReference type="EMBL" id="VJMJ01000063">
    <property type="protein sequence ID" value="KAF0739682.1"/>
    <property type="molecule type" value="Genomic_DNA"/>
</dbReference>
<dbReference type="SMART" id="SM00292">
    <property type="entry name" value="BRCT"/>
    <property type="match status" value="2"/>
</dbReference>
<feature type="compositionally biased region" description="Polar residues" evidence="1">
    <location>
        <begin position="194"/>
        <end position="203"/>
    </location>
</feature>
<feature type="region of interest" description="Disordered" evidence="1">
    <location>
        <begin position="125"/>
        <end position="155"/>
    </location>
</feature>
<dbReference type="PANTHER" id="PTHR15321">
    <property type="entry name" value="TUMOR SUPPRESSOR P53-BINDING PROTEIN 1"/>
    <property type="match status" value="1"/>
</dbReference>
<dbReference type="AlphaFoldDB" id="A0A6G0XH98"/>
<organism evidence="3 4">
    <name type="scientific">Aphanomyces euteiches</name>
    <dbReference type="NCBI Taxonomy" id="100861"/>
    <lineage>
        <taxon>Eukaryota</taxon>
        <taxon>Sar</taxon>
        <taxon>Stramenopiles</taxon>
        <taxon>Oomycota</taxon>
        <taxon>Saprolegniomycetes</taxon>
        <taxon>Saprolegniales</taxon>
        <taxon>Verrucalvaceae</taxon>
        <taxon>Aphanomyces</taxon>
    </lineage>
</organism>
<dbReference type="Pfam" id="PF00533">
    <property type="entry name" value="BRCT"/>
    <property type="match status" value="1"/>
</dbReference>
<dbReference type="Gene3D" id="3.40.50.10190">
    <property type="entry name" value="BRCT domain"/>
    <property type="match status" value="2"/>
</dbReference>
<dbReference type="GO" id="GO:0000077">
    <property type="term" value="P:DNA damage checkpoint signaling"/>
    <property type="evidence" value="ECO:0007669"/>
    <property type="project" value="TreeGrafter"/>
</dbReference>
<feature type="region of interest" description="Disordered" evidence="1">
    <location>
        <begin position="185"/>
        <end position="290"/>
    </location>
</feature>
<keyword evidence="4" id="KW-1185">Reference proteome</keyword>
<feature type="compositionally biased region" description="Basic and acidic residues" evidence="1">
    <location>
        <begin position="206"/>
        <end position="216"/>
    </location>
</feature>
<dbReference type="InterPro" id="IPR047252">
    <property type="entry name" value="TP53BP1-like"/>
</dbReference>
<evidence type="ECO:0000313" key="4">
    <source>
        <dbReference type="Proteomes" id="UP000481153"/>
    </source>
</evidence>
<sequence length="696" mass="77964">MSASDVYREMPYHAPKRPSLDAVPLVVSSMEASTGITTQTPSSAEYDDEAEINHFYHMQEAYEATQILETSSPIHNGEVSDAETQLFSVDDEQLTQMIPEDEPIPTHQQVEMHCTTGETLKIQSHRESIDHSSAVQSPSSTSDKVESRTRDYDTTVMEGKSQEELQFATTTMNLSEHAKNYVQNDASVDEKASAVTTMSSSPNGKMDSEPNCEVRDTTFQLPSNNSTSHPESSQAPSSESIPWITSKPGFTKKEESIDNETAQARSEPVPDYDSIYDETEPPQSPPLTSYLNRRVKEAALVTPDRAHGFEFDENSEPSLSQQSIASKKRSYAFLNENSQSQQETQESPPNLSRLAETTLHAAMHVHGYISSHTRLKQEDGDMKKEFDIPPKSLNFTTPSTRRVKRMKVEFSPIPPRTVYATRVKCFAGASFYLSGFEETAGEQLKGQIQSYGGSILKCVEQMKKHAEKCYVIATPEASRRPKILYAMTYGVPIVHPDWLAACFAARRCLDVTGYWIPAGFSWILRRSVVLLPKHQDLLFKNLRFGVPYDISNDKRKKIHTTIAKLMKIPLEHCGAQFVKTDIKRTAIVKGNVDIILSNEFTKLCSVAQECDIPVVRFLWVNECIIQGSLVDMKDPNLAPDIFAEDGTLHTRVVEITLADTTAQQRLCLGELVFVDLDDKPHDILYHICQSASVQKM</sequence>
<accession>A0A6G0XH98</accession>
<dbReference type="SUPFAM" id="SSF52113">
    <property type="entry name" value="BRCT domain"/>
    <property type="match status" value="2"/>
</dbReference>
<feature type="compositionally biased region" description="Polar residues" evidence="1">
    <location>
        <begin position="131"/>
        <end position="142"/>
    </location>
</feature>
<dbReference type="GO" id="GO:0042393">
    <property type="term" value="F:histone binding"/>
    <property type="evidence" value="ECO:0007669"/>
    <property type="project" value="TreeGrafter"/>
</dbReference>
<dbReference type="InterPro" id="IPR036420">
    <property type="entry name" value="BRCT_dom_sf"/>
</dbReference>
<feature type="domain" description="BRCT" evidence="2">
    <location>
        <begin position="421"/>
        <end position="516"/>
    </location>
</feature>
<gene>
    <name evidence="3" type="ORF">Ae201684_004851</name>
</gene>
<dbReference type="Proteomes" id="UP000481153">
    <property type="component" value="Unassembled WGS sequence"/>
</dbReference>